<reference evidence="2" key="3">
    <citation type="journal article" date="2016" name="PLoS ONE">
        <title>Comparison of O-Antigen Gene Clusters of All O-Serogroups of Escherichia coli and Proposal for Adopting a New Nomenclature for O-Typing.</title>
        <authorList>
            <person name="DebRoy C."/>
            <person name="Fratamico P.M."/>
            <person name="Yan X."/>
            <person name="Baranzoni G."/>
            <person name="Liu Y."/>
            <person name="Needleman D.S."/>
            <person name="Tebbs R."/>
            <person name="O'Connell C.D."/>
            <person name="Allred A."/>
            <person name="Swimley M."/>
            <person name="Mwangi M."/>
            <person name="Kapur V."/>
            <person name="Raygoza Garay J.A."/>
            <person name="Roberts E.L."/>
            <person name="Katani R."/>
        </authorList>
    </citation>
    <scope>NUCLEOTIDE SEQUENCE</scope>
    <source>
        <strain evidence="2">CDC 149-51</strain>
    </source>
</reference>
<sequence length="322" mass="38203">MNIIIRSDFFLAKLLLNNLPPKYIIYGVEELIDINEKLNRTFLHKLIKYRLIPVFKLTLCNLLRSCFKKRNKDKVFYFDIDRIDILASLILRNWDADKQIIWLWNPTAKVMKSTTQLLFFINLIKKNKVEIWTFDQNDASLYGLKYYNQIYSLAMVDLFKQTNNSIDVLFVGQDKERLQLLLMIKQKMDREKLVTYFHVVKDGGVTYTRDEKAFLSDEILSYEDYIHKVQQAKCLLDINQSGQTGLTLRVLEALFFNKKLITNNPNVVKYNFYNSNNIMIIEDKVDNVSFNEFINSSYQEIEQSIKNEYDVEFMLDTIFQTS</sequence>
<reference evidence="1" key="1">
    <citation type="submission" date="2012-08" db="EMBL/GenBank/DDBJ databases">
        <title>E. coli O antigen sequences.</title>
        <authorList>
            <person name="Liu Y."/>
            <person name="Fratamico P."/>
            <person name="Yan X."/>
            <person name="Ream A."/>
            <person name="DebRoy C."/>
            <person name="Wang W."/>
            <person name="Losada L."/>
            <person name="Sanka R."/>
            <person name="Brinkac L."/>
            <person name="Radune D."/>
            <person name="Meng J."/>
            <person name="Toro M."/>
            <person name="Li R."/>
        </authorList>
    </citation>
    <scope>NUCLEOTIDE SEQUENCE</scope>
    <source>
        <strain evidence="1">O140</strain>
    </source>
</reference>
<name>A0A0A6ZEQ1_ECOLX</name>
<protein>
    <submittedName>
        <fullName evidence="1">Lipopolysaccharide core biosynthesis protein</fullName>
    </submittedName>
</protein>
<proteinExistence type="predicted"/>
<reference evidence="3" key="2">
    <citation type="journal article" date="2014" name="DNA Res.">
        <title>A complete view of the genetic diversity of the Escherichia coli O-antigen biosynthesis gene cluster.</title>
        <authorList>
            <person name="Iguchi A."/>
            <person name="Iyoda S."/>
            <person name="Kikuchi T."/>
            <person name="Ogura Y."/>
            <person name="Katsura K."/>
            <person name="Ohnishi M."/>
            <person name="Hayashi T."/>
            <person name="Thomson N.R."/>
        </authorList>
    </citation>
    <scope>NUCLEOTIDE SEQUENCE</scope>
    <source>
        <strain evidence="3">CDC149-51</strain>
    </source>
</reference>
<accession>A0A0A6ZEQ1</accession>
<organism evidence="1">
    <name type="scientific">Escherichia coli</name>
    <dbReference type="NCBI Taxonomy" id="562"/>
    <lineage>
        <taxon>Bacteria</taxon>
        <taxon>Pseudomonadati</taxon>
        <taxon>Pseudomonadota</taxon>
        <taxon>Gammaproteobacteria</taxon>
        <taxon>Enterobacterales</taxon>
        <taxon>Enterobacteriaceae</taxon>
        <taxon>Escherichia</taxon>
    </lineage>
</organism>
<dbReference type="EMBL" id="KJ755552">
    <property type="protein sequence ID" value="AIG62479.1"/>
    <property type="molecule type" value="Genomic_DNA"/>
</dbReference>
<dbReference type="EMBL" id="JX501338">
    <property type="protein sequence ID" value="AGN91850.1"/>
    <property type="molecule type" value="Genomic_DNA"/>
</dbReference>
<dbReference type="EMBL" id="AB812060">
    <property type="protein sequence ID" value="BAQ01715.1"/>
    <property type="molecule type" value="Genomic_DNA"/>
</dbReference>
<evidence type="ECO:0000313" key="1">
    <source>
        <dbReference type="EMBL" id="AGN91850.1"/>
    </source>
</evidence>
<evidence type="ECO:0000313" key="3">
    <source>
        <dbReference type="EMBL" id="BAQ01715.1"/>
    </source>
</evidence>
<evidence type="ECO:0000313" key="2">
    <source>
        <dbReference type="EMBL" id="AIG62479.1"/>
    </source>
</evidence>
<dbReference type="RefSeq" id="WP_134875262.1">
    <property type="nucleotide sequence ID" value="NZ_JABCVH010000001.1"/>
</dbReference>
<gene>
    <name evidence="1" type="primary">rfaS</name>
</gene>
<dbReference type="AlphaFoldDB" id="A0A0A6ZEQ1"/>